<dbReference type="InterPro" id="IPR014756">
    <property type="entry name" value="Ig_E-set"/>
</dbReference>
<dbReference type="InterPro" id="IPR014752">
    <property type="entry name" value="Arrestin-like_C"/>
</dbReference>
<dbReference type="InterPro" id="IPR011022">
    <property type="entry name" value="Arrestin_C-like"/>
</dbReference>
<dbReference type="AlphaFoldDB" id="A0A0D7BAP4"/>
<dbReference type="STRING" id="1314674.A0A0D7BAP4"/>
<feature type="non-terminal residue" evidence="2">
    <location>
        <position position="452"/>
    </location>
</feature>
<proteinExistence type="predicted"/>
<feature type="domain" description="Arrestin C-terminal-like" evidence="1">
    <location>
        <begin position="282"/>
        <end position="446"/>
    </location>
</feature>
<dbReference type="OrthoDB" id="298939at2759"/>
<evidence type="ECO:0000259" key="1">
    <source>
        <dbReference type="SMART" id="SM01017"/>
    </source>
</evidence>
<dbReference type="EMBL" id="KN880532">
    <property type="protein sequence ID" value="KIY67209.1"/>
    <property type="molecule type" value="Genomic_DNA"/>
</dbReference>
<dbReference type="SMART" id="SM01017">
    <property type="entry name" value="Arrestin_C"/>
    <property type="match status" value="1"/>
</dbReference>
<protein>
    <submittedName>
        <fullName evidence="2">E set domain-containing protein</fullName>
    </submittedName>
</protein>
<evidence type="ECO:0000313" key="3">
    <source>
        <dbReference type="Proteomes" id="UP000054007"/>
    </source>
</evidence>
<sequence length="452" mass="49453">MVELDYSSGSLSFRAGQHITDTEETYPSHVRRHSADDTNLSRHGTLLTAGATSSRNASELKAILGNSNARLKTKSIVPPSSARTSYAEKTYLEQAKPRARVEVDVILDSQTIVEGGHVLGRIKVRIRKRTKKENPVLIASGKIRVIGFECIGNQDNRHTFFQASAMLEDLATDHKAMLGSAPDSEGFALAKEGVYVFPFAMELPLEGCDGRPKGVLPLGSASSVRYIAMFSLKVKEHVTGKRSIAHFYRDCEIWPRFNPSLILASAPTPIRNVATKSLFMGGSGKATIEASIHRMFWTAGQRCWVKAYITNYTKKMVRSLTITVTRKTVVFKPKAVLNIAADGDIDPDACETSTSERIVAESTLAMGQRGARGHASAKGWWTGVHPGEDQEVMHFVQIPPEALTIPRTRLLEVEYYLSVSISGGSLGSDVSVVLPIKIFNFLSIDPPPTLPV</sequence>
<dbReference type="GO" id="GO:0030674">
    <property type="term" value="F:protein-macromolecule adaptor activity"/>
    <property type="evidence" value="ECO:0007669"/>
    <property type="project" value="TreeGrafter"/>
</dbReference>
<dbReference type="SUPFAM" id="SSF81296">
    <property type="entry name" value="E set domains"/>
    <property type="match status" value="1"/>
</dbReference>
<name>A0A0D7BAP4_9AGAR</name>
<accession>A0A0D7BAP4</accession>
<dbReference type="Gene3D" id="2.60.40.640">
    <property type="match status" value="1"/>
</dbReference>
<dbReference type="GO" id="GO:0070086">
    <property type="term" value="P:ubiquitin-dependent endocytosis"/>
    <property type="evidence" value="ECO:0007669"/>
    <property type="project" value="TreeGrafter"/>
</dbReference>
<gene>
    <name evidence="2" type="ORF">CYLTODRAFT_353693</name>
</gene>
<dbReference type="PANTHER" id="PTHR11188">
    <property type="entry name" value="ARRESTIN DOMAIN CONTAINING PROTEIN"/>
    <property type="match status" value="1"/>
</dbReference>
<reference evidence="2 3" key="1">
    <citation type="journal article" date="2015" name="Fungal Genet. Biol.">
        <title>Evolution of novel wood decay mechanisms in Agaricales revealed by the genome sequences of Fistulina hepatica and Cylindrobasidium torrendii.</title>
        <authorList>
            <person name="Floudas D."/>
            <person name="Held B.W."/>
            <person name="Riley R."/>
            <person name="Nagy L.G."/>
            <person name="Koehler G."/>
            <person name="Ransdell A.S."/>
            <person name="Younus H."/>
            <person name="Chow J."/>
            <person name="Chiniquy J."/>
            <person name="Lipzen A."/>
            <person name="Tritt A."/>
            <person name="Sun H."/>
            <person name="Haridas S."/>
            <person name="LaButti K."/>
            <person name="Ohm R.A."/>
            <person name="Kues U."/>
            <person name="Blanchette R.A."/>
            <person name="Grigoriev I.V."/>
            <person name="Minto R.E."/>
            <person name="Hibbett D.S."/>
        </authorList>
    </citation>
    <scope>NUCLEOTIDE SEQUENCE [LARGE SCALE GENOMIC DNA]</scope>
    <source>
        <strain evidence="2 3">FP15055 ss-10</strain>
    </source>
</reference>
<organism evidence="2 3">
    <name type="scientific">Cylindrobasidium torrendii FP15055 ss-10</name>
    <dbReference type="NCBI Taxonomy" id="1314674"/>
    <lineage>
        <taxon>Eukaryota</taxon>
        <taxon>Fungi</taxon>
        <taxon>Dikarya</taxon>
        <taxon>Basidiomycota</taxon>
        <taxon>Agaricomycotina</taxon>
        <taxon>Agaricomycetes</taxon>
        <taxon>Agaricomycetidae</taxon>
        <taxon>Agaricales</taxon>
        <taxon>Marasmiineae</taxon>
        <taxon>Physalacriaceae</taxon>
        <taxon>Cylindrobasidium</taxon>
    </lineage>
</organism>
<dbReference type="InterPro" id="IPR050357">
    <property type="entry name" value="Arrestin_domain-protein"/>
</dbReference>
<dbReference type="Proteomes" id="UP000054007">
    <property type="component" value="Unassembled WGS sequence"/>
</dbReference>
<dbReference type="Pfam" id="PF02752">
    <property type="entry name" value="Arrestin_C"/>
    <property type="match status" value="1"/>
</dbReference>
<dbReference type="GO" id="GO:0005829">
    <property type="term" value="C:cytosol"/>
    <property type="evidence" value="ECO:0007669"/>
    <property type="project" value="TreeGrafter"/>
</dbReference>
<dbReference type="GO" id="GO:0005886">
    <property type="term" value="C:plasma membrane"/>
    <property type="evidence" value="ECO:0007669"/>
    <property type="project" value="TreeGrafter"/>
</dbReference>
<keyword evidence="3" id="KW-1185">Reference proteome</keyword>
<dbReference type="GO" id="GO:0031625">
    <property type="term" value="F:ubiquitin protein ligase binding"/>
    <property type="evidence" value="ECO:0007669"/>
    <property type="project" value="TreeGrafter"/>
</dbReference>
<dbReference type="PANTHER" id="PTHR11188:SF17">
    <property type="entry name" value="FI21816P1"/>
    <property type="match status" value="1"/>
</dbReference>
<evidence type="ECO:0000313" key="2">
    <source>
        <dbReference type="EMBL" id="KIY67209.1"/>
    </source>
</evidence>